<dbReference type="AlphaFoldDB" id="A0A1S3TYY4"/>
<keyword evidence="5" id="KW-1185">Reference proteome</keyword>
<dbReference type="InterPro" id="IPR002110">
    <property type="entry name" value="Ankyrin_rpt"/>
</dbReference>
<evidence type="ECO:0000313" key="6">
    <source>
        <dbReference type="RefSeq" id="XP_014498972.1"/>
    </source>
</evidence>
<evidence type="ECO:0000256" key="4">
    <source>
        <dbReference type="PROSITE-ProRule" id="PRU00023"/>
    </source>
</evidence>
<organism evidence="5 6">
    <name type="scientific">Vigna radiata var. radiata</name>
    <name type="common">Mung bean</name>
    <name type="synonym">Phaseolus aureus</name>
    <dbReference type="NCBI Taxonomy" id="3916"/>
    <lineage>
        <taxon>Eukaryota</taxon>
        <taxon>Viridiplantae</taxon>
        <taxon>Streptophyta</taxon>
        <taxon>Embryophyta</taxon>
        <taxon>Tracheophyta</taxon>
        <taxon>Spermatophyta</taxon>
        <taxon>Magnoliopsida</taxon>
        <taxon>eudicotyledons</taxon>
        <taxon>Gunneridae</taxon>
        <taxon>Pentapetalae</taxon>
        <taxon>rosids</taxon>
        <taxon>fabids</taxon>
        <taxon>Fabales</taxon>
        <taxon>Fabaceae</taxon>
        <taxon>Papilionoideae</taxon>
        <taxon>50 kb inversion clade</taxon>
        <taxon>NPAAA clade</taxon>
        <taxon>indigoferoid/millettioid clade</taxon>
        <taxon>Phaseoleae</taxon>
        <taxon>Vigna</taxon>
    </lineage>
</organism>
<dbReference type="SUPFAM" id="SSF48403">
    <property type="entry name" value="Ankyrin repeat"/>
    <property type="match status" value="1"/>
</dbReference>
<dbReference type="KEGG" id="vra:106760049"/>
<proteinExistence type="predicted"/>
<dbReference type="Pfam" id="PF12796">
    <property type="entry name" value="Ank_2"/>
    <property type="match status" value="1"/>
</dbReference>
<dbReference type="GO" id="GO:0005886">
    <property type="term" value="C:plasma membrane"/>
    <property type="evidence" value="ECO:0007669"/>
    <property type="project" value="UniProtKB-SubCell"/>
</dbReference>
<dbReference type="OrthoDB" id="674805at2759"/>
<accession>A0A1S3TYY4</accession>
<dbReference type="GeneID" id="106760049"/>
<dbReference type="RefSeq" id="XP_014498972.1">
    <property type="nucleotide sequence ID" value="XM_014643486.1"/>
</dbReference>
<dbReference type="STRING" id="3916.A0A1S3TYY4"/>
<dbReference type="InterPro" id="IPR036770">
    <property type="entry name" value="Ankyrin_rpt-contain_sf"/>
</dbReference>
<evidence type="ECO:0000256" key="1">
    <source>
        <dbReference type="ARBA" id="ARBA00004413"/>
    </source>
</evidence>
<dbReference type="Proteomes" id="UP000087766">
    <property type="component" value="Chromosome 5"/>
</dbReference>
<evidence type="ECO:0000313" key="5">
    <source>
        <dbReference type="Proteomes" id="UP000087766"/>
    </source>
</evidence>
<keyword evidence="3 4" id="KW-0040">ANK repeat</keyword>
<reference evidence="5" key="1">
    <citation type="journal article" date="2014" name="Nat. Commun.">
        <title>Genome sequence of mungbean and insights into evolution within Vigna species.</title>
        <authorList>
            <person name="Kang Y.J."/>
            <person name="Kim S.K."/>
            <person name="Kim M.Y."/>
            <person name="Lestari P."/>
            <person name="Kim K.H."/>
            <person name="Ha B.K."/>
            <person name="Jun T.H."/>
            <person name="Hwang W.J."/>
            <person name="Lee T."/>
            <person name="Lee J."/>
            <person name="Shim S."/>
            <person name="Yoon M.Y."/>
            <person name="Jang Y.E."/>
            <person name="Han K.S."/>
            <person name="Taeprayoon P."/>
            <person name="Yoon N."/>
            <person name="Somta P."/>
            <person name="Tanya P."/>
            <person name="Kim K.S."/>
            <person name="Gwag J.G."/>
            <person name="Moon J.K."/>
            <person name="Lee Y.H."/>
            <person name="Park B.S."/>
            <person name="Bombarely A."/>
            <person name="Doyle J.J."/>
            <person name="Jackson S.A."/>
            <person name="Schafleitner R."/>
            <person name="Srinives P."/>
            <person name="Varshney R.K."/>
            <person name="Lee S.H."/>
        </authorList>
    </citation>
    <scope>NUCLEOTIDE SEQUENCE [LARGE SCALE GENOMIC DNA]</scope>
    <source>
        <strain evidence="5">cv. VC1973A</strain>
    </source>
</reference>
<evidence type="ECO:0000256" key="3">
    <source>
        <dbReference type="ARBA" id="ARBA00023043"/>
    </source>
</evidence>
<dbReference type="Gene3D" id="1.25.40.20">
    <property type="entry name" value="Ankyrin repeat-containing domain"/>
    <property type="match status" value="1"/>
</dbReference>
<comment type="subcellular location">
    <subcellularLocation>
        <location evidence="1">Cell membrane</location>
        <topology evidence="1">Peripheral membrane protein</topology>
        <orientation evidence="1">Cytoplasmic side</orientation>
    </subcellularLocation>
</comment>
<keyword evidence="2" id="KW-0677">Repeat</keyword>
<dbReference type="SMART" id="SM00248">
    <property type="entry name" value="ANK"/>
    <property type="match status" value="4"/>
</dbReference>
<sequence>MDGRMIKAAPTGNVDELERLMREDTLVRDSVALLGAQTPLHIASLCGHVSFFRTTNIETEEAICGRDGTLPLHCASLKGRIHVMTALLSAAPLTIRAKTSRGETPLHIAVKNYQFDAVKFLMKYAKTLKMERGVLNDKDNQANTVLHLVASMKQYQILDIVLGEDDVAMVVNSVNERGMTPLDLTLEVGDLNIYKCLVKAGAKSGKDIENENEISVPIRNC</sequence>
<dbReference type="PANTHER" id="PTHR24186:SF56">
    <property type="entry name" value="PGG DOMAIN-CONTAINING PROTEIN"/>
    <property type="match status" value="1"/>
</dbReference>
<protein>
    <submittedName>
        <fullName evidence="6">Ankyrin repeat-containing protein At2g01680</fullName>
    </submittedName>
</protein>
<evidence type="ECO:0000256" key="2">
    <source>
        <dbReference type="ARBA" id="ARBA00022737"/>
    </source>
</evidence>
<reference evidence="6" key="2">
    <citation type="submission" date="2025-08" db="UniProtKB">
        <authorList>
            <consortium name="RefSeq"/>
        </authorList>
    </citation>
    <scope>IDENTIFICATION</scope>
    <source>
        <tissue evidence="6">Leaf</tissue>
    </source>
</reference>
<dbReference type="PANTHER" id="PTHR24186">
    <property type="entry name" value="PROTEIN PHOSPHATASE 1 REGULATORY SUBUNIT"/>
    <property type="match status" value="1"/>
</dbReference>
<gene>
    <name evidence="6" type="primary">LOC106760049</name>
</gene>
<feature type="repeat" description="ANK" evidence="4">
    <location>
        <begin position="101"/>
        <end position="133"/>
    </location>
</feature>
<dbReference type="PROSITE" id="PS50297">
    <property type="entry name" value="ANK_REP_REGION"/>
    <property type="match status" value="1"/>
</dbReference>
<dbReference type="PROSITE" id="PS50088">
    <property type="entry name" value="ANK_REPEAT"/>
    <property type="match status" value="1"/>
</dbReference>
<name>A0A1S3TYY4_VIGRR</name>